<feature type="binding site" evidence="11">
    <location>
        <position position="58"/>
    </location>
    <ligand>
        <name>substrate</name>
    </ligand>
</feature>
<dbReference type="InterPro" id="IPR000623">
    <property type="entry name" value="Shikimate_kinase/TSH1"/>
</dbReference>
<feature type="binding site" evidence="11">
    <location>
        <position position="16"/>
    </location>
    <ligand>
        <name>Mg(2+)</name>
        <dbReference type="ChEBI" id="CHEBI:18420"/>
    </ligand>
</feature>
<dbReference type="PANTHER" id="PTHR21087">
    <property type="entry name" value="SHIKIMATE KINASE"/>
    <property type="match status" value="1"/>
</dbReference>
<dbReference type="HAMAP" id="MF_00109">
    <property type="entry name" value="Shikimate_kinase"/>
    <property type="match status" value="1"/>
</dbReference>
<dbReference type="GO" id="GO:0005524">
    <property type="term" value="F:ATP binding"/>
    <property type="evidence" value="ECO:0007669"/>
    <property type="project" value="UniProtKB-UniRule"/>
</dbReference>
<feature type="binding site" evidence="11">
    <location>
        <position position="80"/>
    </location>
    <ligand>
        <name>substrate</name>
    </ligand>
</feature>
<keyword evidence="9 11" id="KW-0057">Aromatic amino acid biosynthesis</keyword>
<dbReference type="AlphaFoldDB" id="A0A0B2BBD1"/>
<dbReference type="UniPathway" id="UPA00053">
    <property type="reaction ID" value="UER00088"/>
</dbReference>
<keyword evidence="5 11" id="KW-0808">Transferase</keyword>
<evidence type="ECO:0000256" key="10">
    <source>
        <dbReference type="ARBA" id="ARBA00048567"/>
    </source>
</evidence>
<dbReference type="PRINTS" id="PR01100">
    <property type="entry name" value="SHIKIMTKNASE"/>
</dbReference>
<dbReference type="InterPro" id="IPR027417">
    <property type="entry name" value="P-loop_NTPase"/>
</dbReference>
<dbReference type="GO" id="GO:0009073">
    <property type="term" value="P:aromatic amino acid family biosynthetic process"/>
    <property type="evidence" value="ECO:0007669"/>
    <property type="project" value="UniProtKB-KW"/>
</dbReference>
<dbReference type="EC" id="2.7.1.71" evidence="3 11"/>
<dbReference type="RefSeq" id="WP_039359160.1">
    <property type="nucleotide sequence ID" value="NZ_PGEZ01000001.1"/>
</dbReference>
<evidence type="ECO:0000256" key="6">
    <source>
        <dbReference type="ARBA" id="ARBA00022741"/>
    </source>
</evidence>
<comment type="cofactor">
    <cofactor evidence="11">
        <name>Mg(2+)</name>
        <dbReference type="ChEBI" id="CHEBI:18420"/>
    </cofactor>
    <text evidence="11">Binds 1 Mg(2+) ion per subunit.</text>
</comment>
<keyword evidence="11" id="KW-0479">Metal-binding</keyword>
<comment type="subunit">
    <text evidence="11">Monomer.</text>
</comment>
<sequence length="166" mass="17191">MSPRVVLVGPPGAGKSTVAALLGEAWGVAVRDTDADVEALTGTAIADLFVERGEAHFRDLEAGAVARALAEHDGVLALGGGAVMRPETREALAGHPVVFLDVGLAEAASRVGLTTSRPLLLGNVRSQMKALLDERRPVYTEVAAHVVPTDGRTPDEVAQAVLSLID</sequence>
<evidence type="ECO:0000256" key="5">
    <source>
        <dbReference type="ARBA" id="ARBA00022679"/>
    </source>
</evidence>
<evidence type="ECO:0000256" key="3">
    <source>
        <dbReference type="ARBA" id="ARBA00012154"/>
    </source>
</evidence>
<evidence type="ECO:0000313" key="13">
    <source>
        <dbReference type="Proteomes" id="UP000230842"/>
    </source>
</evidence>
<feature type="binding site" evidence="11">
    <location>
        <begin position="12"/>
        <end position="17"/>
    </location>
    <ligand>
        <name>ATP</name>
        <dbReference type="ChEBI" id="CHEBI:30616"/>
    </ligand>
</feature>
<dbReference type="PROSITE" id="PS01128">
    <property type="entry name" value="SHIKIMATE_KINASE"/>
    <property type="match status" value="1"/>
</dbReference>
<dbReference type="Proteomes" id="UP000230842">
    <property type="component" value="Unassembled WGS sequence"/>
</dbReference>
<keyword evidence="6 11" id="KW-0547">Nucleotide-binding</keyword>
<organism evidence="12 13">
    <name type="scientific">Mumia flava</name>
    <dbReference type="NCBI Taxonomy" id="1348852"/>
    <lineage>
        <taxon>Bacteria</taxon>
        <taxon>Bacillati</taxon>
        <taxon>Actinomycetota</taxon>
        <taxon>Actinomycetes</taxon>
        <taxon>Propionibacteriales</taxon>
        <taxon>Nocardioidaceae</taxon>
        <taxon>Mumia</taxon>
    </lineage>
</organism>
<feature type="binding site" evidence="11">
    <location>
        <position position="152"/>
    </location>
    <ligand>
        <name>ATP</name>
        <dbReference type="ChEBI" id="CHEBI:30616"/>
    </ligand>
</feature>
<proteinExistence type="inferred from homology"/>
<comment type="function">
    <text evidence="11">Catalyzes the specific phosphorylation of the 3-hydroxyl group of shikimic acid using ATP as a cosubstrate.</text>
</comment>
<dbReference type="PANTHER" id="PTHR21087:SF16">
    <property type="entry name" value="SHIKIMATE KINASE 1, CHLOROPLASTIC"/>
    <property type="match status" value="1"/>
</dbReference>
<dbReference type="SUPFAM" id="SSF52540">
    <property type="entry name" value="P-loop containing nucleoside triphosphate hydrolases"/>
    <property type="match status" value="1"/>
</dbReference>
<gene>
    <name evidence="11" type="primary">aroK</name>
    <name evidence="12" type="ORF">CLV56_0058</name>
</gene>
<keyword evidence="7 11" id="KW-0418">Kinase</keyword>
<comment type="catalytic activity">
    <reaction evidence="10 11">
        <text>shikimate + ATP = 3-phosphoshikimate + ADP + H(+)</text>
        <dbReference type="Rhea" id="RHEA:13121"/>
        <dbReference type="ChEBI" id="CHEBI:15378"/>
        <dbReference type="ChEBI" id="CHEBI:30616"/>
        <dbReference type="ChEBI" id="CHEBI:36208"/>
        <dbReference type="ChEBI" id="CHEBI:145989"/>
        <dbReference type="ChEBI" id="CHEBI:456216"/>
        <dbReference type="EC" id="2.7.1.71"/>
    </reaction>
</comment>
<evidence type="ECO:0000256" key="11">
    <source>
        <dbReference type="HAMAP-Rule" id="MF_00109"/>
    </source>
</evidence>
<reference evidence="12 13" key="1">
    <citation type="submission" date="2017-11" db="EMBL/GenBank/DDBJ databases">
        <title>Genomic Encyclopedia of Archaeal and Bacterial Type Strains, Phase II (KMG-II): From Individual Species to Whole Genera.</title>
        <authorList>
            <person name="Goeker M."/>
        </authorList>
    </citation>
    <scope>NUCLEOTIDE SEQUENCE [LARGE SCALE GENOMIC DNA]</scope>
    <source>
        <strain evidence="12 13">DSM 27763</strain>
    </source>
</reference>
<dbReference type="GO" id="GO:0005829">
    <property type="term" value="C:cytosol"/>
    <property type="evidence" value="ECO:0007669"/>
    <property type="project" value="TreeGrafter"/>
</dbReference>
<dbReference type="InterPro" id="IPR023000">
    <property type="entry name" value="Shikimate_kinase_CS"/>
</dbReference>
<keyword evidence="13" id="KW-1185">Reference proteome</keyword>
<keyword evidence="11" id="KW-0963">Cytoplasm</keyword>
<evidence type="ECO:0000256" key="4">
    <source>
        <dbReference type="ARBA" id="ARBA00022605"/>
    </source>
</evidence>
<dbReference type="Pfam" id="PF01202">
    <property type="entry name" value="SKI"/>
    <property type="match status" value="1"/>
</dbReference>
<evidence type="ECO:0000256" key="1">
    <source>
        <dbReference type="ARBA" id="ARBA00004842"/>
    </source>
</evidence>
<evidence type="ECO:0000313" key="12">
    <source>
        <dbReference type="EMBL" id="PJJ55859.1"/>
    </source>
</evidence>
<evidence type="ECO:0000256" key="7">
    <source>
        <dbReference type="ARBA" id="ARBA00022777"/>
    </source>
</evidence>
<keyword evidence="4 11" id="KW-0028">Amino-acid biosynthesis</keyword>
<feature type="binding site" evidence="11">
    <location>
        <position position="135"/>
    </location>
    <ligand>
        <name>substrate</name>
    </ligand>
</feature>
<dbReference type="CDD" id="cd00464">
    <property type="entry name" value="SK"/>
    <property type="match status" value="1"/>
</dbReference>
<dbReference type="GO" id="GO:0008652">
    <property type="term" value="P:amino acid biosynthetic process"/>
    <property type="evidence" value="ECO:0007669"/>
    <property type="project" value="UniProtKB-KW"/>
</dbReference>
<comment type="subcellular location">
    <subcellularLocation>
        <location evidence="11">Cytoplasm</location>
    </subcellularLocation>
</comment>
<feature type="binding site" evidence="11">
    <location>
        <position position="34"/>
    </location>
    <ligand>
        <name>substrate</name>
    </ligand>
</feature>
<dbReference type="EMBL" id="PGEZ01000001">
    <property type="protein sequence ID" value="PJJ55859.1"/>
    <property type="molecule type" value="Genomic_DNA"/>
</dbReference>
<dbReference type="InterPro" id="IPR031322">
    <property type="entry name" value="Shikimate/glucono_kinase"/>
</dbReference>
<protein>
    <recommendedName>
        <fullName evidence="3 11">Shikimate kinase</fullName>
        <shortName evidence="11">SK</shortName>
        <ecNumber evidence="3 11">2.7.1.71</ecNumber>
    </recommendedName>
</protein>
<dbReference type="GO" id="GO:0000287">
    <property type="term" value="F:magnesium ion binding"/>
    <property type="evidence" value="ECO:0007669"/>
    <property type="project" value="UniProtKB-UniRule"/>
</dbReference>
<keyword evidence="8 11" id="KW-0067">ATP-binding</keyword>
<feature type="binding site" evidence="11">
    <location>
        <position position="117"/>
    </location>
    <ligand>
        <name>ATP</name>
        <dbReference type="ChEBI" id="CHEBI:30616"/>
    </ligand>
</feature>
<dbReference type="Gene3D" id="3.40.50.300">
    <property type="entry name" value="P-loop containing nucleotide triphosphate hydrolases"/>
    <property type="match status" value="1"/>
</dbReference>
<evidence type="ECO:0000256" key="2">
    <source>
        <dbReference type="ARBA" id="ARBA00006997"/>
    </source>
</evidence>
<evidence type="ECO:0000256" key="8">
    <source>
        <dbReference type="ARBA" id="ARBA00022840"/>
    </source>
</evidence>
<comment type="similarity">
    <text evidence="2 11">Belongs to the shikimate kinase family.</text>
</comment>
<dbReference type="OrthoDB" id="9800332at2"/>
<dbReference type="GO" id="GO:0009423">
    <property type="term" value="P:chorismate biosynthetic process"/>
    <property type="evidence" value="ECO:0007669"/>
    <property type="project" value="UniProtKB-UniRule"/>
</dbReference>
<comment type="caution">
    <text evidence="12">The sequence shown here is derived from an EMBL/GenBank/DDBJ whole genome shotgun (WGS) entry which is preliminary data.</text>
</comment>
<name>A0A0B2BBD1_9ACTN</name>
<dbReference type="GO" id="GO:0004765">
    <property type="term" value="F:shikimate kinase activity"/>
    <property type="evidence" value="ECO:0007669"/>
    <property type="project" value="UniProtKB-UniRule"/>
</dbReference>
<keyword evidence="11" id="KW-0460">Magnesium</keyword>
<evidence type="ECO:0000256" key="9">
    <source>
        <dbReference type="ARBA" id="ARBA00023141"/>
    </source>
</evidence>
<comment type="pathway">
    <text evidence="1 11">Metabolic intermediate biosynthesis; chorismate biosynthesis; chorismate from D-erythrose 4-phosphate and phosphoenolpyruvate: step 5/7.</text>
</comment>
<accession>A0A0B2BBD1</accession>